<proteinExistence type="predicted"/>
<reference evidence="1 2" key="1">
    <citation type="submission" date="2015-03" db="EMBL/GenBank/DDBJ databases">
        <title>Complete genome sequence of Muricauda lutaonensis CC-HSB-11T, isolated from a coastal hot spring.</title>
        <authorList>
            <person name="Kim K.M."/>
        </authorList>
    </citation>
    <scope>NUCLEOTIDE SEQUENCE [LARGE SCALE GENOMIC DNA]</scope>
    <source>
        <strain evidence="1 2">CC-HSB-11</strain>
    </source>
</reference>
<dbReference type="KEGG" id="mlt:VC82_2512"/>
<dbReference type="OrthoDB" id="9811902at2"/>
<name>A0A0D5YW29_9FLAO</name>
<evidence type="ECO:0008006" key="3">
    <source>
        <dbReference type="Google" id="ProtNLM"/>
    </source>
</evidence>
<keyword evidence="2" id="KW-1185">Reference proteome</keyword>
<sequence length="340" mass="40185">MNLFLFPHEISKYNGYGIVVGEDYNRLSVSKDDTIVWYTYNTDNKLKGNHLFIDRGRISIFYRFIKVLQNRPSTEISKKMLAELPLVDDYTTIFCGDTIFYRTVRRKYPEKHLLVRFHNCFYRIDTRRNEQNIGLDRKFSKQLKIFTRLEKEIFADTNTTPIFLSTEDQSFFRAQTGRTNSMLWGVGVNKQEMVKESFWPITRLVYFGGVESHKKKSLGQFISYIWPQLREVFPNLNFHLFGYGSHVYHDKKNKIWGHGFYDGDGWPYLKNGLYINPDVIGGGVKIKIKTYLENNIRFITTPYGFEGYDPKFIDCEIAFCAPLDHWHEEIAKIIKESQKK</sequence>
<organism evidence="1 2">
    <name type="scientific">Flagellimonas lutaonensis</name>
    <dbReference type="NCBI Taxonomy" id="516051"/>
    <lineage>
        <taxon>Bacteria</taxon>
        <taxon>Pseudomonadati</taxon>
        <taxon>Bacteroidota</taxon>
        <taxon>Flavobacteriia</taxon>
        <taxon>Flavobacteriales</taxon>
        <taxon>Flavobacteriaceae</taxon>
        <taxon>Flagellimonas</taxon>
    </lineage>
</organism>
<dbReference type="Proteomes" id="UP000032726">
    <property type="component" value="Chromosome"/>
</dbReference>
<protein>
    <recommendedName>
        <fullName evidence="3">Glycosyltransferase</fullName>
    </recommendedName>
</protein>
<gene>
    <name evidence="1" type="ORF">VC82_2512</name>
</gene>
<dbReference type="HOGENOM" id="CLU_815892_0_0_10"/>
<dbReference type="RefSeq" id="WP_045802664.1">
    <property type="nucleotide sequence ID" value="NZ_CP011071.1"/>
</dbReference>
<evidence type="ECO:0000313" key="2">
    <source>
        <dbReference type="Proteomes" id="UP000032726"/>
    </source>
</evidence>
<evidence type="ECO:0000313" key="1">
    <source>
        <dbReference type="EMBL" id="AKA36084.1"/>
    </source>
</evidence>
<dbReference type="AlphaFoldDB" id="A0A0D5YW29"/>
<dbReference type="EMBL" id="CP011071">
    <property type="protein sequence ID" value="AKA36084.1"/>
    <property type="molecule type" value="Genomic_DNA"/>
</dbReference>
<dbReference type="STRING" id="516051.VC82_2512"/>
<accession>A0A0D5YW29</accession>